<evidence type="ECO:0000256" key="1">
    <source>
        <dbReference type="SAM" id="Phobius"/>
    </source>
</evidence>
<dbReference type="PROSITE" id="PS00409">
    <property type="entry name" value="PROKAR_NTER_METHYL"/>
    <property type="match status" value="1"/>
</dbReference>
<dbReference type="OrthoDB" id="5296662at2"/>
<dbReference type="NCBIfam" id="TIGR02532">
    <property type="entry name" value="IV_pilin_GFxxxE"/>
    <property type="match status" value="1"/>
</dbReference>
<name>A0A4S3KUY1_9GAMM</name>
<dbReference type="RefSeq" id="WP_123521038.1">
    <property type="nucleotide sequence ID" value="NZ_JBHLWF010000010.1"/>
</dbReference>
<protein>
    <submittedName>
        <fullName evidence="2">Type IV pilus assembly protein PilW</fullName>
    </submittedName>
</protein>
<keyword evidence="1" id="KW-0472">Membrane</keyword>
<proteinExistence type="predicted"/>
<keyword evidence="3" id="KW-1185">Reference proteome</keyword>
<dbReference type="GO" id="GO:0043683">
    <property type="term" value="P:type IV pilus assembly"/>
    <property type="evidence" value="ECO:0007669"/>
    <property type="project" value="InterPro"/>
</dbReference>
<keyword evidence="1" id="KW-1133">Transmembrane helix</keyword>
<dbReference type="Pfam" id="PF16074">
    <property type="entry name" value="PilW"/>
    <property type="match status" value="1"/>
</dbReference>
<reference evidence="2 3" key="1">
    <citation type="submission" date="2019-03" db="EMBL/GenBank/DDBJ databases">
        <title>Genomic Encyclopedia of Type Strains, Phase IV (KMG-IV): sequencing the most valuable type-strain genomes for metagenomic binning, comparative biology and taxonomic classification.</title>
        <authorList>
            <person name="Goeker M."/>
        </authorList>
    </citation>
    <scope>NUCLEOTIDE SEQUENCE [LARGE SCALE GENOMIC DNA]</scope>
    <source>
        <strain evidence="2 3">DSM 21944</strain>
    </source>
</reference>
<dbReference type="EMBL" id="SMAF01000024">
    <property type="protein sequence ID" value="TCS94032.1"/>
    <property type="molecule type" value="Genomic_DNA"/>
</dbReference>
<dbReference type="InterPro" id="IPR012902">
    <property type="entry name" value="N_methyl_site"/>
</dbReference>
<accession>A0A4S3KUY1</accession>
<evidence type="ECO:0000313" key="2">
    <source>
        <dbReference type="EMBL" id="TCS94032.1"/>
    </source>
</evidence>
<organism evidence="2 3">
    <name type="scientific">Pseudofulvimonas gallinarii</name>
    <dbReference type="NCBI Taxonomy" id="634155"/>
    <lineage>
        <taxon>Bacteria</taxon>
        <taxon>Pseudomonadati</taxon>
        <taxon>Pseudomonadota</taxon>
        <taxon>Gammaproteobacteria</taxon>
        <taxon>Lysobacterales</taxon>
        <taxon>Rhodanobacteraceae</taxon>
        <taxon>Pseudofulvimonas</taxon>
    </lineage>
</organism>
<comment type="caution">
    <text evidence="2">The sequence shown here is derived from an EMBL/GenBank/DDBJ whole genome shotgun (WGS) entry which is preliminary data.</text>
</comment>
<keyword evidence="1" id="KW-0812">Transmembrane</keyword>
<dbReference type="Pfam" id="PF07963">
    <property type="entry name" value="N_methyl"/>
    <property type="match status" value="1"/>
</dbReference>
<dbReference type="AlphaFoldDB" id="A0A4S3KUY1"/>
<sequence>MIKTFRHRGFSLIELMIAMVIGLLLVIGITSLFTTTSGINRMENGLARLQENGRFALDRIAEDIRMASATRGTRKASEGGGGNRVNPDRPILSFADFGSTDLRQTGLPGASESGVTGGRYFISPAFMVRGTECRTSCSPANIAVPNRGWDTFNVAGFGPVPDVGTTAGSRAAGADVLTLRYLRGVGVPLAVRFVGVIDNNAIILNSPLTVGPSRILVMGDYATTAFVPVTASGTASSFVGGGASLLADAQAPSFDVFNDVRVSDFDTDFVTVSYYLRLENDPSRPGRMISALRRRENGIDVSIAEGIERLDFLYHVEDRAGNVRPMTADQVATATNCPDPSMNPPLSAGAAALDLANCGWRSVRAIEVYLLANTIDDAGERQESYQYGFLANGTANTANAVEVACDPQYNSSCPAGAVQVLPSGLPPGRMLRREFRTVVALRNNAY</sequence>
<evidence type="ECO:0000313" key="3">
    <source>
        <dbReference type="Proteomes" id="UP000294599"/>
    </source>
</evidence>
<dbReference type="Proteomes" id="UP000294599">
    <property type="component" value="Unassembled WGS sequence"/>
</dbReference>
<gene>
    <name evidence="2" type="ORF">EDC25_1247</name>
</gene>
<feature type="transmembrane region" description="Helical" evidence="1">
    <location>
        <begin position="12"/>
        <end position="33"/>
    </location>
</feature>
<dbReference type="InterPro" id="IPR032092">
    <property type="entry name" value="PilW"/>
</dbReference>